<evidence type="ECO:0000256" key="1">
    <source>
        <dbReference type="ARBA" id="ARBA00004953"/>
    </source>
</evidence>
<dbReference type="HAMAP" id="MF_00028">
    <property type="entry name" value="CobQ"/>
    <property type="match status" value="1"/>
</dbReference>
<comment type="pathway">
    <text evidence="1 4">Cofactor biosynthesis; adenosylcobalamin biosynthesis.</text>
</comment>
<dbReference type="CDD" id="cd01750">
    <property type="entry name" value="GATase1_CobQ"/>
    <property type="match status" value="1"/>
</dbReference>
<accession>A0AAE3AWQ3</accession>
<dbReference type="EMBL" id="JAJEQF010000014">
    <property type="protein sequence ID" value="MCC2167497.1"/>
    <property type="molecule type" value="Genomic_DNA"/>
</dbReference>
<feature type="active site" evidence="4">
    <location>
        <position position="447"/>
    </location>
</feature>
<sequence length="513" mass="55552">MKQNIMIQGTMSSAGKSLICAALCRIFTQDGFKTAPFKSQNMALNSFITEDGAEMGRAQVMQAEAAKIRPDARMNPILLKPTSDVGSQVIVNGHVLGNMPAASYFKYKKQLVPEIMKAYRSLEEEYDIIVIEGAGSPAEINLKKNDIVNMGMAKMVDAPVLLAGDIDRGGVFAQLYGTVALLEEEERNRVKGLIINKFRGDVEILKLGLATLEELTKIPVAGVIPWIYAKLDDEDSLAPRLSRVQAGAGVDIAVVRLPHISNFTDFNPLEQQPGISLRYAGDVKTLGQPDMVIVPGSKNTMSDLKWMRQNGMEAAILKLAAANVPVLGICGGYQMLGESIEDPDGEEEGGSLHGMGLLPVRTVFEKEKVQTRVTGEILQNPGAGDGLFAALCGSVFSGYEIHMGHTTGNGKNSFSRIRTLTNGSTEAEEDWQADGAVCGNVAGTYVHGLFEDGSLTKNLCSALLSKKGICAEALTQDYAAFKESQYDLLAAEVRKALDMEQIYRMMEKQEGDR</sequence>
<dbReference type="Gene3D" id="3.40.50.300">
    <property type="entry name" value="P-loop containing nucleotide triphosphate hydrolases"/>
    <property type="match status" value="1"/>
</dbReference>
<organism evidence="7 8">
    <name type="scientific">Gallintestinimicrobium propionicum</name>
    <dbReference type="NCBI Taxonomy" id="2981770"/>
    <lineage>
        <taxon>Bacteria</taxon>
        <taxon>Bacillati</taxon>
        <taxon>Bacillota</taxon>
        <taxon>Clostridia</taxon>
        <taxon>Lachnospirales</taxon>
        <taxon>Lachnospiraceae</taxon>
        <taxon>Gallintestinimicrobium</taxon>
    </lineage>
</organism>
<name>A0AAE3AWQ3_9FIRM</name>
<evidence type="ECO:0000259" key="5">
    <source>
        <dbReference type="Pfam" id="PF01656"/>
    </source>
</evidence>
<evidence type="ECO:0000256" key="4">
    <source>
        <dbReference type="HAMAP-Rule" id="MF_00028"/>
    </source>
</evidence>
<protein>
    <recommendedName>
        <fullName evidence="4">Cobyric acid synthase</fullName>
    </recommendedName>
</protein>
<dbReference type="SUPFAM" id="SSF52540">
    <property type="entry name" value="P-loop containing nucleoside triphosphate hydrolases"/>
    <property type="match status" value="1"/>
</dbReference>
<evidence type="ECO:0000313" key="7">
    <source>
        <dbReference type="EMBL" id="MCC2167497.1"/>
    </source>
</evidence>
<dbReference type="RefSeq" id="WP_308728145.1">
    <property type="nucleotide sequence ID" value="NZ_JAJEQF010000014.1"/>
</dbReference>
<evidence type="ECO:0000256" key="3">
    <source>
        <dbReference type="ARBA" id="ARBA00022962"/>
    </source>
</evidence>
<dbReference type="PANTHER" id="PTHR21343:SF1">
    <property type="entry name" value="COBYRIC ACID SYNTHASE"/>
    <property type="match status" value="1"/>
</dbReference>
<feature type="domain" description="CobB/CobQ-like glutamine amidotransferase" evidence="6">
    <location>
        <begin position="251"/>
        <end position="452"/>
    </location>
</feature>
<dbReference type="Pfam" id="PF01656">
    <property type="entry name" value="CbiA"/>
    <property type="match status" value="1"/>
</dbReference>
<proteinExistence type="inferred from homology"/>
<feature type="active site" description="Nucleophile" evidence="4">
    <location>
        <position position="330"/>
    </location>
</feature>
<feature type="domain" description="CobQ/CobB/MinD/ParA nucleotide binding" evidence="5">
    <location>
        <begin position="5"/>
        <end position="226"/>
    </location>
</feature>
<evidence type="ECO:0000313" key="8">
    <source>
        <dbReference type="Proteomes" id="UP001199355"/>
    </source>
</evidence>
<dbReference type="InterPro" id="IPR002586">
    <property type="entry name" value="CobQ/CobB/MinD/ParA_Nub-bd_dom"/>
</dbReference>
<dbReference type="SUPFAM" id="SSF52317">
    <property type="entry name" value="Class I glutamine amidotransferase-like"/>
    <property type="match status" value="1"/>
</dbReference>
<comment type="caution">
    <text evidence="7">The sequence shown here is derived from an EMBL/GenBank/DDBJ whole genome shotgun (WGS) entry which is preliminary data.</text>
</comment>
<gene>
    <name evidence="4" type="primary">cobQ</name>
    <name evidence="7" type="ORF">LKD45_07265</name>
</gene>
<dbReference type="Pfam" id="PF07685">
    <property type="entry name" value="GATase_3"/>
    <property type="match status" value="1"/>
</dbReference>
<evidence type="ECO:0000256" key="2">
    <source>
        <dbReference type="ARBA" id="ARBA00022573"/>
    </source>
</evidence>
<keyword evidence="3 4" id="KW-0315">Glutamine amidotransferase</keyword>
<keyword evidence="8" id="KW-1185">Reference proteome</keyword>
<dbReference type="InterPro" id="IPR033949">
    <property type="entry name" value="CobQ_GATase1"/>
</dbReference>
<dbReference type="NCBIfam" id="NF001989">
    <property type="entry name" value="PRK00784.1"/>
    <property type="match status" value="1"/>
</dbReference>
<dbReference type="GO" id="GO:0015420">
    <property type="term" value="F:ABC-type vitamin B12 transporter activity"/>
    <property type="evidence" value="ECO:0007669"/>
    <property type="project" value="UniProtKB-UniRule"/>
</dbReference>
<dbReference type="Proteomes" id="UP001199355">
    <property type="component" value="Unassembled WGS sequence"/>
</dbReference>
<dbReference type="CDD" id="cd05389">
    <property type="entry name" value="CobQ_N"/>
    <property type="match status" value="1"/>
</dbReference>
<dbReference type="Gene3D" id="3.40.50.880">
    <property type="match status" value="1"/>
</dbReference>
<dbReference type="InterPro" id="IPR011698">
    <property type="entry name" value="GATase_3"/>
</dbReference>
<dbReference type="AlphaFoldDB" id="A0AAE3AWQ3"/>
<dbReference type="GO" id="GO:0009236">
    <property type="term" value="P:cobalamin biosynthetic process"/>
    <property type="evidence" value="ECO:0007669"/>
    <property type="project" value="UniProtKB-UniRule"/>
</dbReference>
<keyword evidence="2 4" id="KW-0169">Cobalamin biosynthesis</keyword>
<reference evidence="7 8" key="1">
    <citation type="submission" date="2021-10" db="EMBL/GenBank/DDBJ databases">
        <title>Anaerobic single-cell dispensing facilitates the cultivation of human gut bacteria.</title>
        <authorList>
            <person name="Afrizal A."/>
        </authorList>
    </citation>
    <scope>NUCLEOTIDE SEQUENCE [LARGE SCALE GENOMIC DNA]</scope>
    <source>
        <strain evidence="7 8">CLA-AA-H244</strain>
    </source>
</reference>
<dbReference type="InterPro" id="IPR027417">
    <property type="entry name" value="P-loop_NTPase"/>
</dbReference>
<dbReference type="PANTHER" id="PTHR21343">
    <property type="entry name" value="DETHIOBIOTIN SYNTHETASE"/>
    <property type="match status" value="1"/>
</dbReference>
<dbReference type="NCBIfam" id="TIGR00313">
    <property type="entry name" value="cobQ"/>
    <property type="match status" value="1"/>
</dbReference>
<dbReference type="InterPro" id="IPR047045">
    <property type="entry name" value="CobQ_N"/>
</dbReference>
<evidence type="ECO:0000259" key="6">
    <source>
        <dbReference type="Pfam" id="PF07685"/>
    </source>
</evidence>
<dbReference type="GO" id="GO:0003824">
    <property type="term" value="F:catalytic activity"/>
    <property type="evidence" value="ECO:0007669"/>
    <property type="project" value="InterPro"/>
</dbReference>
<dbReference type="PROSITE" id="PS51274">
    <property type="entry name" value="GATASE_COBBQ"/>
    <property type="match status" value="1"/>
</dbReference>
<dbReference type="InterPro" id="IPR004459">
    <property type="entry name" value="CobQ_synth"/>
</dbReference>
<comment type="similarity">
    <text evidence="4">Belongs to the CobB/CobQ family. CobQ subfamily.</text>
</comment>
<dbReference type="InterPro" id="IPR029062">
    <property type="entry name" value="Class_I_gatase-like"/>
</dbReference>
<comment type="function">
    <text evidence="4">Catalyzes amidations at positions B, D, E, and G on adenosylcobyrinic A,C-diamide. NH(2) groups are provided by glutamine, and one molecule of ATP is hydrogenolyzed for each amidation.</text>
</comment>